<evidence type="ECO:0000313" key="8">
    <source>
        <dbReference type="Proteomes" id="UP000182975"/>
    </source>
</evidence>
<name>A0A172RXJ7_9ACTN</name>
<dbReference type="PANTHER" id="PTHR32060:SF30">
    <property type="entry name" value="CARBOXY-TERMINAL PROCESSING PROTEASE CTPA"/>
    <property type="match status" value="1"/>
</dbReference>
<evidence type="ECO:0000256" key="3">
    <source>
        <dbReference type="ARBA" id="ARBA00022801"/>
    </source>
</evidence>
<protein>
    <submittedName>
        <fullName evidence="7">Carboxyl-terminal processing protease</fullName>
    </submittedName>
</protein>
<dbReference type="SMART" id="SM00228">
    <property type="entry name" value="PDZ"/>
    <property type="match status" value="1"/>
</dbReference>
<evidence type="ECO:0000313" key="7">
    <source>
        <dbReference type="EMBL" id="SEO80934.1"/>
    </source>
</evidence>
<keyword evidence="3 5" id="KW-0378">Hydrolase</keyword>
<dbReference type="EMBL" id="FOEC01000007">
    <property type="protein sequence ID" value="SEO80934.1"/>
    <property type="molecule type" value="Genomic_DNA"/>
</dbReference>
<dbReference type="GO" id="GO:0004175">
    <property type="term" value="F:endopeptidase activity"/>
    <property type="evidence" value="ECO:0007669"/>
    <property type="project" value="TreeGrafter"/>
</dbReference>
<dbReference type="InterPro" id="IPR029045">
    <property type="entry name" value="ClpP/crotonase-like_dom_sf"/>
</dbReference>
<keyword evidence="4 5" id="KW-0720">Serine protease</keyword>
<dbReference type="InterPro" id="IPR004447">
    <property type="entry name" value="Peptidase_S41A"/>
</dbReference>
<keyword evidence="2 5" id="KW-0645">Protease</keyword>
<dbReference type="CDD" id="cd07560">
    <property type="entry name" value="Peptidase_S41_CPP"/>
    <property type="match status" value="1"/>
</dbReference>
<dbReference type="AlphaFoldDB" id="A0A172RXJ7"/>
<evidence type="ECO:0000259" key="6">
    <source>
        <dbReference type="PROSITE" id="PS50106"/>
    </source>
</evidence>
<dbReference type="PATRIC" id="fig|79604.3.peg.850"/>
<dbReference type="Gene3D" id="2.30.42.10">
    <property type="match status" value="1"/>
</dbReference>
<dbReference type="InterPro" id="IPR005151">
    <property type="entry name" value="Tail-specific_protease"/>
</dbReference>
<dbReference type="Pfam" id="PF03572">
    <property type="entry name" value="Peptidase_S41"/>
    <property type="match status" value="1"/>
</dbReference>
<keyword evidence="8" id="KW-1185">Reference proteome</keyword>
<organism evidence="7 8">
    <name type="scientific">Denitrobacterium detoxificans</name>
    <dbReference type="NCBI Taxonomy" id="79604"/>
    <lineage>
        <taxon>Bacteria</taxon>
        <taxon>Bacillati</taxon>
        <taxon>Actinomycetota</taxon>
        <taxon>Coriobacteriia</taxon>
        <taxon>Eggerthellales</taxon>
        <taxon>Eggerthellaceae</taxon>
        <taxon>Denitrobacterium</taxon>
    </lineage>
</organism>
<comment type="similarity">
    <text evidence="1 5">Belongs to the peptidase S41A family.</text>
</comment>
<dbReference type="PANTHER" id="PTHR32060">
    <property type="entry name" value="TAIL-SPECIFIC PROTEASE"/>
    <property type="match status" value="1"/>
</dbReference>
<dbReference type="Gene3D" id="3.90.226.10">
    <property type="entry name" value="2-enoyl-CoA Hydratase, Chain A, domain 1"/>
    <property type="match status" value="1"/>
</dbReference>
<dbReference type="SUPFAM" id="SSF52096">
    <property type="entry name" value="ClpP/crotonase"/>
    <property type="match status" value="1"/>
</dbReference>
<dbReference type="NCBIfam" id="TIGR00225">
    <property type="entry name" value="prc"/>
    <property type="match status" value="1"/>
</dbReference>
<dbReference type="SMART" id="SM00245">
    <property type="entry name" value="TSPc"/>
    <property type="match status" value="1"/>
</dbReference>
<dbReference type="SUPFAM" id="SSF50156">
    <property type="entry name" value="PDZ domain-like"/>
    <property type="match status" value="1"/>
</dbReference>
<accession>A0A172RXJ7</accession>
<sequence length="427" mass="44902">MARKITRNAKKSIRKRDAHNIRLIKMLVSLLFVAAAFLAGFALRGNDVVVDRLGLDDSSADSSQNPGLTVSGNTYDSLSARVAEIQGILSSESLDTYSLDTATENVLKALADSTDDSYLRYYDEPHYSAYLKEMSATYAGVGILFAESDGQAYAVDIFSGSEAEAAGVQTGDFVVAIDGDRGTDGWTAAEVVKQVSRDRGSSVVLTFRRPASLDAEGGDEFTVTLTCSDYSEPNVTTELVDGVGYIKLAQITQNADTLVETAVNSLAAEGAKSFVLDLRDNPGGYLTQAVDIASLFVGSGTIVNIQTKASTSTRTATGSVATTLPLVVLVNGNTASTSEVIAGALQDTDRAVIVGERTMGKGSVQSVVELSFGGALRYTSAYYSTPKGYAIDSSGISPDVVVADNASEDGDEQLNLALETARSLETV</sequence>
<dbReference type="OrthoDB" id="9812068at2"/>
<reference evidence="8" key="1">
    <citation type="submission" date="2016-10" db="EMBL/GenBank/DDBJ databases">
        <authorList>
            <person name="Varghese N."/>
        </authorList>
    </citation>
    <scope>NUCLEOTIDE SEQUENCE [LARGE SCALE GENOMIC DNA]</scope>
    <source>
        <strain evidence="8">DSM 21843</strain>
    </source>
</reference>
<dbReference type="InterPro" id="IPR001478">
    <property type="entry name" value="PDZ"/>
</dbReference>
<dbReference type="GO" id="GO:0007165">
    <property type="term" value="P:signal transduction"/>
    <property type="evidence" value="ECO:0007669"/>
    <property type="project" value="TreeGrafter"/>
</dbReference>
<dbReference type="PROSITE" id="PS50106">
    <property type="entry name" value="PDZ"/>
    <property type="match status" value="1"/>
</dbReference>
<dbReference type="RefSeq" id="WP_066661720.1">
    <property type="nucleotide sequence ID" value="NZ_CP011402.1"/>
</dbReference>
<dbReference type="InterPro" id="IPR036034">
    <property type="entry name" value="PDZ_sf"/>
</dbReference>
<dbReference type="GO" id="GO:0008236">
    <property type="term" value="F:serine-type peptidase activity"/>
    <property type="evidence" value="ECO:0007669"/>
    <property type="project" value="UniProtKB-KW"/>
</dbReference>
<dbReference type="Gene3D" id="3.30.750.44">
    <property type="match status" value="1"/>
</dbReference>
<gene>
    <name evidence="7" type="ORF">SAMN02910314_01276</name>
</gene>
<evidence type="ECO:0000256" key="2">
    <source>
        <dbReference type="ARBA" id="ARBA00022670"/>
    </source>
</evidence>
<dbReference type="GO" id="GO:0006508">
    <property type="term" value="P:proteolysis"/>
    <property type="evidence" value="ECO:0007669"/>
    <property type="project" value="UniProtKB-KW"/>
</dbReference>
<feature type="domain" description="PDZ" evidence="6">
    <location>
        <begin position="128"/>
        <end position="210"/>
    </location>
</feature>
<evidence type="ECO:0000256" key="5">
    <source>
        <dbReference type="RuleBase" id="RU004404"/>
    </source>
</evidence>
<dbReference type="STRING" id="79604.AAY81_04165"/>
<evidence type="ECO:0000256" key="1">
    <source>
        <dbReference type="ARBA" id="ARBA00009179"/>
    </source>
</evidence>
<dbReference type="KEGG" id="ddt:AAY81_04165"/>
<dbReference type="GO" id="GO:0030288">
    <property type="term" value="C:outer membrane-bounded periplasmic space"/>
    <property type="evidence" value="ECO:0007669"/>
    <property type="project" value="TreeGrafter"/>
</dbReference>
<dbReference type="Proteomes" id="UP000182975">
    <property type="component" value="Unassembled WGS sequence"/>
</dbReference>
<proteinExistence type="inferred from homology"/>
<evidence type="ECO:0000256" key="4">
    <source>
        <dbReference type="ARBA" id="ARBA00022825"/>
    </source>
</evidence>